<reference evidence="1" key="1">
    <citation type="journal article" date="2022" name="bioRxiv">
        <title>Sequencing and chromosome-scale assembly of the giantPleurodeles waltlgenome.</title>
        <authorList>
            <person name="Brown T."/>
            <person name="Elewa A."/>
            <person name="Iarovenko S."/>
            <person name="Subramanian E."/>
            <person name="Araus A.J."/>
            <person name="Petzold A."/>
            <person name="Susuki M."/>
            <person name="Suzuki K.-i.T."/>
            <person name="Hayashi T."/>
            <person name="Toyoda A."/>
            <person name="Oliveira C."/>
            <person name="Osipova E."/>
            <person name="Leigh N.D."/>
            <person name="Simon A."/>
            <person name="Yun M.H."/>
        </authorList>
    </citation>
    <scope>NUCLEOTIDE SEQUENCE</scope>
    <source>
        <strain evidence="1">20211129_DDA</strain>
        <tissue evidence="1">Liver</tissue>
    </source>
</reference>
<name>A0AAV7LPV4_PLEWA</name>
<dbReference type="EMBL" id="JANPWB010000015">
    <property type="protein sequence ID" value="KAJ1093601.1"/>
    <property type="molecule type" value="Genomic_DNA"/>
</dbReference>
<protein>
    <submittedName>
        <fullName evidence="1">Uncharacterized protein</fullName>
    </submittedName>
</protein>
<dbReference type="AlphaFoldDB" id="A0AAV7LPV4"/>
<evidence type="ECO:0000313" key="2">
    <source>
        <dbReference type="Proteomes" id="UP001066276"/>
    </source>
</evidence>
<accession>A0AAV7LPV4</accession>
<gene>
    <name evidence="1" type="ORF">NDU88_006701</name>
</gene>
<sequence>MGDGAGPPCEPCLSKIMAAIHDLRGSLARRSGGGCGPSASGSLKKKVSEKVLTAETDIAHLQSTSKTLEDQVWFLTTKHEQLAVRLEDQEGRARRNNIQVVGVPEGVEGPSVELFMETLIADYLRPKELSLFSRTHSRLNWIPGI</sequence>
<dbReference type="Proteomes" id="UP001066276">
    <property type="component" value="Chromosome 11"/>
</dbReference>
<proteinExistence type="predicted"/>
<organism evidence="1 2">
    <name type="scientific">Pleurodeles waltl</name>
    <name type="common">Iberian ribbed newt</name>
    <dbReference type="NCBI Taxonomy" id="8319"/>
    <lineage>
        <taxon>Eukaryota</taxon>
        <taxon>Metazoa</taxon>
        <taxon>Chordata</taxon>
        <taxon>Craniata</taxon>
        <taxon>Vertebrata</taxon>
        <taxon>Euteleostomi</taxon>
        <taxon>Amphibia</taxon>
        <taxon>Batrachia</taxon>
        <taxon>Caudata</taxon>
        <taxon>Salamandroidea</taxon>
        <taxon>Salamandridae</taxon>
        <taxon>Pleurodelinae</taxon>
        <taxon>Pleurodeles</taxon>
    </lineage>
</organism>
<comment type="caution">
    <text evidence="1">The sequence shown here is derived from an EMBL/GenBank/DDBJ whole genome shotgun (WGS) entry which is preliminary data.</text>
</comment>
<keyword evidence="2" id="KW-1185">Reference proteome</keyword>
<evidence type="ECO:0000313" key="1">
    <source>
        <dbReference type="EMBL" id="KAJ1093601.1"/>
    </source>
</evidence>